<dbReference type="Proteomes" id="UP000198430">
    <property type="component" value="Unassembled WGS sequence"/>
</dbReference>
<sequence length="176" mass="19746">MSHFGNRINKYAVAIVKPGVVYGPFNVTWRNELVVREVLGETGDDILIAYTLKIQNKVTTRDIVVTYRATIDGEQKDLTTGSMKFNLETANVNYLTHSKFVLGLVETVILRLNDECKLDRIEVDQSANRLQLQVPKLTEFRSYVQAHHLLNSVAQSCVANGHQAINVTISTPFKLG</sequence>
<evidence type="ECO:0000313" key="1">
    <source>
        <dbReference type="EMBL" id="GAX02626.1"/>
    </source>
</evidence>
<dbReference type="EMBL" id="BCMH01000001">
    <property type="protein sequence ID" value="GAX02626.1"/>
    <property type="molecule type" value="Genomic_DNA"/>
</dbReference>
<comment type="caution">
    <text evidence="1">The sequence shown here is derived from an EMBL/GenBank/DDBJ whole genome shotgun (WGS) entry which is preliminary data.</text>
</comment>
<reference evidence="1 2" key="1">
    <citation type="submission" date="2015-11" db="EMBL/GenBank/DDBJ databases">
        <title>Draft genome sequences of new species of the genus Lactobacillus isolated from orchardgrass silage.</title>
        <authorList>
            <person name="Tohno M."/>
            <person name="Tanizawa Y."/>
            <person name="Arita M."/>
        </authorList>
    </citation>
    <scope>NUCLEOTIDE SEQUENCE [LARGE SCALE GENOMIC DNA]</scope>
    <source>
        <strain evidence="1 2">IWT140</strain>
    </source>
</reference>
<accession>A0A1Z5ILQ7</accession>
<name>A0A1Z5ILQ7_9LACO</name>
<evidence type="ECO:0000313" key="2">
    <source>
        <dbReference type="Proteomes" id="UP000198430"/>
    </source>
</evidence>
<organism evidence="1 2">
    <name type="scientific">Secundilactobacillus pentosiphilus</name>
    <dbReference type="NCBI Taxonomy" id="1714682"/>
    <lineage>
        <taxon>Bacteria</taxon>
        <taxon>Bacillati</taxon>
        <taxon>Bacillota</taxon>
        <taxon>Bacilli</taxon>
        <taxon>Lactobacillales</taxon>
        <taxon>Lactobacillaceae</taxon>
        <taxon>Secundilactobacillus</taxon>
    </lineage>
</organism>
<gene>
    <name evidence="1" type="ORF">IWT140_00223</name>
</gene>
<protein>
    <submittedName>
        <fullName evidence="1">Uncharacterized protein</fullName>
    </submittedName>
</protein>
<proteinExistence type="predicted"/>
<keyword evidence="2" id="KW-1185">Reference proteome</keyword>
<dbReference type="AlphaFoldDB" id="A0A1Z5ILQ7"/>